<keyword evidence="1" id="KW-1133">Transmembrane helix</keyword>
<keyword evidence="1" id="KW-0472">Membrane</keyword>
<proteinExistence type="predicted"/>
<accession>A0ABW5KIL9</accession>
<feature type="transmembrane region" description="Helical" evidence="1">
    <location>
        <begin position="14"/>
        <end position="30"/>
    </location>
</feature>
<evidence type="ECO:0000313" key="3">
    <source>
        <dbReference type="Proteomes" id="UP001597545"/>
    </source>
</evidence>
<dbReference type="RefSeq" id="WP_380904690.1">
    <property type="nucleotide sequence ID" value="NZ_JBHUEG010000004.1"/>
</dbReference>
<evidence type="ECO:0000313" key="2">
    <source>
        <dbReference type="EMBL" id="MFD2548692.1"/>
    </source>
</evidence>
<keyword evidence="1" id="KW-0812">Transmembrane</keyword>
<dbReference type="EMBL" id="JBHULR010000005">
    <property type="protein sequence ID" value="MFD2548692.1"/>
    <property type="molecule type" value="Genomic_DNA"/>
</dbReference>
<sequence length="80" mass="9183">MNQFFFKVNVGKESYIWLFVVGTVLAAIRCSSIHNGVYLSTVLALLVLGLIWYFVFYYANYKIADNKLLIKTLEGKKVLI</sequence>
<evidence type="ECO:0000256" key="1">
    <source>
        <dbReference type="SAM" id="Phobius"/>
    </source>
</evidence>
<name>A0ABW5KIL9_9SPHI</name>
<organism evidence="2 3">
    <name type="scientific">Sphingobacterium suaedae</name>
    <dbReference type="NCBI Taxonomy" id="1686402"/>
    <lineage>
        <taxon>Bacteria</taxon>
        <taxon>Pseudomonadati</taxon>
        <taxon>Bacteroidota</taxon>
        <taxon>Sphingobacteriia</taxon>
        <taxon>Sphingobacteriales</taxon>
        <taxon>Sphingobacteriaceae</taxon>
        <taxon>Sphingobacterium</taxon>
    </lineage>
</organism>
<feature type="transmembrane region" description="Helical" evidence="1">
    <location>
        <begin position="37"/>
        <end position="59"/>
    </location>
</feature>
<reference evidence="3" key="1">
    <citation type="journal article" date="2019" name="Int. J. Syst. Evol. Microbiol.">
        <title>The Global Catalogue of Microorganisms (GCM) 10K type strain sequencing project: providing services to taxonomists for standard genome sequencing and annotation.</title>
        <authorList>
            <consortium name="The Broad Institute Genomics Platform"/>
            <consortium name="The Broad Institute Genome Sequencing Center for Infectious Disease"/>
            <person name="Wu L."/>
            <person name="Ma J."/>
        </authorList>
    </citation>
    <scope>NUCLEOTIDE SEQUENCE [LARGE SCALE GENOMIC DNA]</scope>
    <source>
        <strain evidence="3">KCTC 42662</strain>
    </source>
</reference>
<protein>
    <submittedName>
        <fullName evidence="2">Uncharacterized protein</fullName>
    </submittedName>
</protein>
<gene>
    <name evidence="2" type="ORF">ACFSR5_13655</name>
</gene>
<keyword evidence="3" id="KW-1185">Reference proteome</keyword>
<comment type="caution">
    <text evidence="2">The sequence shown here is derived from an EMBL/GenBank/DDBJ whole genome shotgun (WGS) entry which is preliminary data.</text>
</comment>
<dbReference type="Proteomes" id="UP001597545">
    <property type="component" value="Unassembled WGS sequence"/>
</dbReference>